<dbReference type="EMBL" id="OV651819">
    <property type="protein sequence ID" value="CAH1113248.1"/>
    <property type="molecule type" value="Genomic_DNA"/>
</dbReference>
<dbReference type="GO" id="GO:0000012">
    <property type="term" value="P:single strand break repair"/>
    <property type="evidence" value="ECO:0007669"/>
    <property type="project" value="TreeGrafter"/>
</dbReference>
<dbReference type="GO" id="GO:0003725">
    <property type="term" value="F:double-stranded RNA binding"/>
    <property type="evidence" value="ECO:0007669"/>
    <property type="project" value="TreeGrafter"/>
</dbReference>
<dbReference type="SUPFAM" id="SSF54197">
    <property type="entry name" value="HIT-like"/>
    <property type="match status" value="1"/>
</dbReference>
<name>A0A9P0D1U6_9CUCU</name>
<dbReference type="GO" id="GO:1990165">
    <property type="term" value="F:single-strand break-containing DNA binding"/>
    <property type="evidence" value="ECO:0007669"/>
    <property type="project" value="TreeGrafter"/>
</dbReference>
<dbReference type="InterPro" id="IPR036265">
    <property type="entry name" value="HIT-like_sf"/>
</dbReference>
<dbReference type="OrthoDB" id="3512845at2759"/>
<evidence type="ECO:0000259" key="3">
    <source>
        <dbReference type="Pfam" id="PF16278"/>
    </source>
</evidence>
<keyword evidence="5" id="KW-1185">Reference proteome</keyword>
<dbReference type="GO" id="GO:0030983">
    <property type="term" value="F:mismatched DNA binding"/>
    <property type="evidence" value="ECO:0007669"/>
    <property type="project" value="TreeGrafter"/>
</dbReference>
<evidence type="ECO:0000313" key="5">
    <source>
        <dbReference type="Proteomes" id="UP001153636"/>
    </source>
</evidence>
<keyword evidence="1" id="KW-0227">DNA damage</keyword>
<dbReference type="GO" id="GO:0033699">
    <property type="term" value="F:DNA 5'-adenosine monophosphate hydrolase activity"/>
    <property type="evidence" value="ECO:0007669"/>
    <property type="project" value="TreeGrafter"/>
</dbReference>
<evidence type="ECO:0000256" key="1">
    <source>
        <dbReference type="ARBA" id="ARBA00022763"/>
    </source>
</evidence>
<evidence type="ECO:0000313" key="4">
    <source>
        <dbReference type="EMBL" id="CAH1113248.1"/>
    </source>
</evidence>
<sequence length="226" mass="26210">MCTIISISTNVILKYKPIQVISKYCNFYNMAKRDCEDETPSPKKQKTGHWSMGLLASMNDPMNIVKSDDLVTVIKDAYPKAEFHYLVIPKDNISNLKALKKDNISLLKHIEEVGREIANLEQHKNRTFNFGYHAEASMFRIHLHVISDDMNSSHLKTKKHWNSYTTPFFLKPEDIRKSLKKNGKVSLPTSQQCKEYINTPLKCHKCDFIPKHMPNLKKHILTHLTD</sequence>
<dbReference type="FunFam" id="3.30.428.10:FF:000004">
    <property type="entry name" value="aprataxin isoform X2"/>
    <property type="match status" value="1"/>
</dbReference>
<dbReference type="GO" id="GO:0005634">
    <property type="term" value="C:nucleus"/>
    <property type="evidence" value="ECO:0007669"/>
    <property type="project" value="TreeGrafter"/>
</dbReference>
<dbReference type="GO" id="GO:0003697">
    <property type="term" value="F:single-stranded DNA binding"/>
    <property type="evidence" value="ECO:0007669"/>
    <property type="project" value="TreeGrafter"/>
</dbReference>
<dbReference type="InterPro" id="IPR019808">
    <property type="entry name" value="Histidine_triad_CS"/>
</dbReference>
<dbReference type="Pfam" id="PF16278">
    <property type="entry name" value="zf-C2HE"/>
    <property type="match status" value="1"/>
</dbReference>
<reference evidence="4" key="1">
    <citation type="submission" date="2022-01" db="EMBL/GenBank/DDBJ databases">
        <authorList>
            <person name="King R."/>
        </authorList>
    </citation>
    <scope>NUCLEOTIDE SEQUENCE</scope>
</reference>
<dbReference type="PANTHER" id="PTHR12486:SF4">
    <property type="entry name" value="APRATAXIN"/>
    <property type="match status" value="1"/>
</dbReference>
<dbReference type="Proteomes" id="UP001153636">
    <property type="component" value="Chromosome 7"/>
</dbReference>
<evidence type="ECO:0000256" key="2">
    <source>
        <dbReference type="ARBA" id="ARBA00023204"/>
    </source>
</evidence>
<accession>A0A9P0D1U6</accession>
<dbReference type="Pfam" id="PF11969">
    <property type="entry name" value="DcpS_C"/>
    <property type="match status" value="1"/>
</dbReference>
<protein>
    <recommendedName>
        <fullName evidence="3">Aprataxin C2HE/C2H2/C2HC zinc finger domain-containing protein</fullName>
    </recommendedName>
</protein>
<gene>
    <name evidence="4" type="ORF">PSYICH_LOCUS13762</name>
</gene>
<proteinExistence type="predicted"/>
<dbReference type="Gene3D" id="3.30.428.10">
    <property type="entry name" value="HIT-like"/>
    <property type="match status" value="1"/>
</dbReference>
<feature type="domain" description="Aprataxin C2HE/C2H2/C2HC zinc finger" evidence="3">
    <location>
        <begin position="165"/>
        <end position="225"/>
    </location>
</feature>
<dbReference type="AlphaFoldDB" id="A0A9P0D1U6"/>
<keyword evidence="2" id="KW-0234">DNA repair</keyword>
<organism evidence="4 5">
    <name type="scientific">Psylliodes chrysocephalus</name>
    <dbReference type="NCBI Taxonomy" id="3402493"/>
    <lineage>
        <taxon>Eukaryota</taxon>
        <taxon>Metazoa</taxon>
        <taxon>Ecdysozoa</taxon>
        <taxon>Arthropoda</taxon>
        <taxon>Hexapoda</taxon>
        <taxon>Insecta</taxon>
        <taxon>Pterygota</taxon>
        <taxon>Neoptera</taxon>
        <taxon>Endopterygota</taxon>
        <taxon>Coleoptera</taxon>
        <taxon>Polyphaga</taxon>
        <taxon>Cucujiformia</taxon>
        <taxon>Chrysomeloidea</taxon>
        <taxon>Chrysomelidae</taxon>
        <taxon>Galerucinae</taxon>
        <taxon>Alticini</taxon>
        <taxon>Psylliodes</taxon>
    </lineage>
</organism>
<dbReference type="PANTHER" id="PTHR12486">
    <property type="entry name" value="APRATAXIN-RELATED"/>
    <property type="match status" value="1"/>
</dbReference>
<dbReference type="PROSITE" id="PS00892">
    <property type="entry name" value="HIT_1"/>
    <property type="match status" value="1"/>
</dbReference>
<dbReference type="InterPro" id="IPR032566">
    <property type="entry name" value="Znf-C2HE"/>
</dbReference>